<dbReference type="RefSeq" id="WP_071841748.1">
    <property type="nucleotide sequence ID" value="NZ_CP009997.1"/>
</dbReference>
<dbReference type="PROSITE" id="PS51257">
    <property type="entry name" value="PROKAR_LIPOPROTEIN"/>
    <property type="match status" value="1"/>
</dbReference>
<dbReference type="EMBL" id="CP009997">
    <property type="protein sequence ID" value="AJJ37901.1"/>
    <property type="molecule type" value="Genomic_DNA"/>
</dbReference>
<keyword evidence="2" id="KW-0449">Lipoprotein</keyword>
<name>A0ABM5STJ9_9GAMM</name>
<evidence type="ECO:0000256" key="1">
    <source>
        <dbReference type="SAM" id="MobiDB-lite"/>
    </source>
</evidence>
<evidence type="ECO:0000313" key="3">
    <source>
        <dbReference type="Proteomes" id="UP000031883"/>
    </source>
</evidence>
<sequence>MLYRTFYIICFLAIGGLIGCSQPHKVLQRDPLHPPSNLLDSNVQPVKLDIYNVLPEVVRYDRYLLVSTSPSAAQRTPLEQVVDIQIPTSLAPTVADAMQYVLRQSGFTLCGSTSVNSVLHSQLLPAVHYQLGPMRISEILQILAGEAWQLEVDPVQRIVCHSLRNGFSLPPEKTTTDLSKSTFLQPPAIKEIPQSTDFHASNSMATTLTQSKGEE</sequence>
<evidence type="ECO:0000313" key="2">
    <source>
        <dbReference type="EMBL" id="AJJ37901.1"/>
    </source>
</evidence>
<dbReference type="NCBIfam" id="TIGR03748">
    <property type="entry name" value="conj_PilL"/>
    <property type="match status" value="1"/>
</dbReference>
<gene>
    <name evidence="2" type="ORF">CH54_2146</name>
</gene>
<organism evidence="2 3">
    <name type="scientific">Yersinia rochesterensis</name>
    <dbReference type="NCBI Taxonomy" id="1604335"/>
    <lineage>
        <taxon>Bacteria</taxon>
        <taxon>Pseudomonadati</taxon>
        <taxon>Pseudomonadota</taxon>
        <taxon>Gammaproteobacteria</taxon>
        <taxon>Enterobacterales</taxon>
        <taxon>Yersiniaceae</taxon>
        <taxon>Yersinia</taxon>
    </lineage>
</organism>
<accession>A0ABM5STJ9</accession>
<feature type="region of interest" description="Disordered" evidence="1">
    <location>
        <begin position="194"/>
        <end position="215"/>
    </location>
</feature>
<protein>
    <submittedName>
        <fullName evidence="2">Lipoprotein</fullName>
    </submittedName>
</protein>
<dbReference type="Proteomes" id="UP000031883">
    <property type="component" value="Chromosome"/>
</dbReference>
<dbReference type="InterPro" id="IPR022260">
    <property type="entry name" value="Integr_conj_element_PilL"/>
</dbReference>
<proteinExistence type="predicted"/>
<reference evidence="2 3" key="1">
    <citation type="journal article" date="2015" name="Genome Announc.">
        <title>Thirty-Two Complete Genome Assemblies of Nine Yersinia Species, Including Y. pestis, Y. pseudotuberculosis, and Y. enterocolitica.</title>
        <authorList>
            <person name="Johnson S.L."/>
            <person name="Daligault H.E."/>
            <person name="Davenport K.W."/>
            <person name="Jaissle J."/>
            <person name="Frey K.G."/>
            <person name="Ladner J.T."/>
            <person name="Broomall S.M."/>
            <person name="Bishop-Lilly K.A."/>
            <person name="Bruce D.C."/>
            <person name="Coyne S.R."/>
            <person name="Gibbons H.S."/>
            <person name="Lo C.C."/>
            <person name="Munk A.C."/>
            <person name="Rosenzweig C.N."/>
            <person name="Koroleva G.I."/>
            <person name="Palacios G.F."/>
            <person name="Redden C.L."/>
            <person name="Xu Y."/>
            <person name="Minogue T.D."/>
            <person name="Chain P.S."/>
        </authorList>
    </citation>
    <scope>NUCLEOTIDE SEQUENCE [LARGE SCALE GENOMIC DNA]</scope>
    <source>
        <strain evidence="2 3">Y231</strain>
    </source>
</reference>
<keyword evidence="3" id="KW-1185">Reference proteome</keyword>